<comment type="caution">
    <text evidence="1">The sequence shown here is derived from an EMBL/GenBank/DDBJ whole genome shotgun (WGS) entry which is preliminary data.</text>
</comment>
<dbReference type="Pfam" id="PF07614">
    <property type="entry name" value="DUF1577"/>
    <property type="match status" value="1"/>
</dbReference>
<dbReference type="AlphaFoldDB" id="A0A5F1YI08"/>
<evidence type="ECO:0000313" key="2">
    <source>
        <dbReference type="Proteomes" id="UP000298277"/>
    </source>
</evidence>
<dbReference type="Proteomes" id="UP000298277">
    <property type="component" value="Unassembled WGS sequence"/>
</dbReference>
<sequence length="399" mass="45312">MIESFRPSPKKARELDTIRSSEQRKHIIEKHLLNQSLLIKGQEAEVSVIVRKYIDDGEKILVEYGGETGFSENQELLLYRVLAKYIQVECSFLRNAGPQQAELSVHQISIAKTNRAFPRYPVSDDAAHVTNINSSKTVIDASLFNIPTLVKVSFEDYRAKLKTYDLGLVEIDVFKPDQEEKFDLVKRTQKYIHIENTSDPQSYVSKNEKQISVEDEMNDEPDILIRKYKDEKILTEIIFPIVYLNHSRQSIALGYIWVRNKEKHLGADTVQKLSELSKEMVARIKESNTVISTEKFPIVDISNNGICIKVSDAQLIQTLPKHSGFVFDIYIKMQGYFKVFGAIRWLSYDSTGALILGMELVGKSGFPGEREKFHKNVELLGQGKFSGLRPATASATGNS</sequence>
<evidence type="ECO:0000313" key="1">
    <source>
        <dbReference type="EMBL" id="TGK34546.1"/>
    </source>
</evidence>
<dbReference type="InterPro" id="IPR011471">
    <property type="entry name" value="DUF1577"/>
</dbReference>
<gene>
    <name evidence="1" type="ORF">EHQ17_08985</name>
</gene>
<protein>
    <submittedName>
        <fullName evidence="1">DUF1577 domain-containing protein</fullName>
    </submittedName>
</protein>
<dbReference type="OrthoDB" id="337669at2"/>
<organism evidence="1 2">
    <name type="scientific">Leptospira gomenensis</name>
    <dbReference type="NCBI Taxonomy" id="2484974"/>
    <lineage>
        <taxon>Bacteria</taxon>
        <taxon>Pseudomonadati</taxon>
        <taxon>Spirochaetota</taxon>
        <taxon>Spirochaetia</taxon>
        <taxon>Leptospirales</taxon>
        <taxon>Leptospiraceae</taxon>
        <taxon>Leptospira</taxon>
    </lineage>
</organism>
<dbReference type="RefSeq" id="WP_135595305.1">
    <property type="nucleotide sequence ID" value="NZ_RQEZ01000114.1"/>
</dbReference>
<dbReference type="EMBL" id="RQFA01000037">
    <property type="protein sequence ID" value="TGK34546.1"/>
    <property type="molecule type" value="Genomic_DNA"/>
</dbReference>
<name>A0A5F1YI08_9LEPT</name>
<reference evidence="1" key="1">
    <citation type="journal article" date="2019" name="PLoS Negl. Trop. Dis.">
        <title>Revisiting the worldwide diversity of Leptospira species in the environment.</title>
        <authorList>
            <person name="Vincent A.T."/>
            <person name="Schiettekatte O."/>
            <person name="Bourhy P."/>
            <person name="Veyrier F.J."/>
            <person name="Picardeau M."/>
        </authorList>
    </citation>
    <scope>NUCLEOTIDE SEQUENCE [LARGE SCALE GENOMIC DNA]</scope>
    <source>
        <strain evidence="1">201800299</strain>
    </source>
</reference>
<accession>A0A5F1YI08</accession>
<keyword evidence="2" id="KW-1185">Reference proteome</keyword>
<proteinExistence type="predicted"/>